<feature type="compositionally biased region" description="Polar residues" evidence="1">
    <location>
        <begin position="8"/>
        <end position="18"/>
    </location>
</feature>
<evidence type="ECO:0000256" key="2">
    <source>
        <dbReference type="SAM" id="Phobius"/>
    </source>
</evidence>
<feature type="compositionally biased region" description="Basic and acidic residues" evidence="1">
    <location>
        <begin position="26"/>
        <end position="47"/>
    </location>
</feature>
<reference evidence="3 5" key="1">
    <citation type="journal article" date="2012" name="Nature">
        <title>Algal genomes reveal evolutionary mosaicism and the fate of nucleomorphs.</title>
        <authorList>
            <consortium name="DOE Joint Genome Institute"/>
            <person name="Curtis B.A."/>
            <person name="Tanifuji G."/>
            <person name="Burki F."/>
            <person name="Gruber A."/>
            <person name="Irimia M."/>
            <person name="Maruyama S."/>
            <person name="Arias M.C."/>
            <person name="Ball S.G."/>
            <person name="Gile G.H."/>
            <person name="Hirakawa Y."/>
            <person name="Hopkins J.F."/>
            <person name="Kuo A."/>
            <person name="Rensing S.A."/>
            <person name="Schmutz J."/>
            <person name="Symeonidi A."/>
            <person name="Elias M."/>
            <person name="Eveleigh R.J."/>
            <person name="Herman E.K."/>
            <person name="Klute M.J."/>
            <person name="Nakayama T."/>
            <person name="Obornik M."/>
            <person name="Reyes-Prieto A."/>
            <person name="Armbrust E.V."/>
            <person name="Aves S.J."/>
            <person name="Beiko R.G."/>
            <person name="Coutinho P."/>
            <person name="Dacks J.B."/>
            <person name="Durnford D.G."/>
            <person name="Fast N.M."/>
            <person name="Green B.R."/>
            <person name="Grisdale C.J."/>
            <person name="Hempel F."/>
            <person name="Henrissat B."/>
            <person name="Hoppner M.P."/>
            <person name="Ishida K."/>
            <person name="Kim E."/>
            <person name="Koreny L."/>
            <person name="Kroth P.G."/>
            <person name="Liu Y."/>
            <person name="Malik S.B."/>
            <person name="Maier U.G."/>
            <person name="McRose D."/>
            <person name="Mock T."/>
            <person name="Neilson J.A."/>
            <person name="Onodera N.T."/>
            <person name="Poole A.M."/>
            <person name="Pritham E.J."/>
            <person name="Richards T.A."/>
            <person name="Rocap G."/>
            <person name="Roy S.W."/>
            <person name="Sarai C."/>
            <person name="Schaack S."/>
            <person name="Shirato S."/>
            <person name="Slamovits C.H."/>
            <person name="Spencer D.F."/>
            <person name="Suzuki S."/>
            <person name="Worden A.Z."/>
            <person name="Zauner S."/>
            <person name="Barry K."/>
            <person name="Bell C."/>
            <person name="Bharti A.K."/>
            <person name="Crow J.A."/>
            <person name="Grimwood J."/>
            <person name="Kramer R."/>
            <person name="Lindquist E."/>
            <person name="Lucas S."/>
            <person name="Salamov A."/>
            <person name="McFadden G.I."/>
            <person name="Lane C.E."/>
            <person name="Keeling P.J."/>
            <person name="Gray M.W."/>
            <person name="Grigoriev I.V."/>
            <person name="Archibald J.M."/>
        </authorList>
    </citation>
    <scope>NUCLEOTIDE SEQUENCE</scope>
    <source>
        <strain evidence="3 5">CCMP2712</strain>
    </source>
</reference>
<dbReference type="GeneID" id="17298136"/>
<evidence type="ECO:0000313" key="3">
    <source>
        <dbReference type="EMBL" id="EKX41521.1"/>
    </source>
</evidence>
<dbReference type="HOGENOM" id="CLU_1581498_0_0_1"/>
<evidence type="ECO:0000256" key="1">
    <source>
        <dbReference type="SAM" id="MobiDB-lite"/>
    </source>
</evidence>
<keyword evidence="5" id="KW-1185">Reference proteome</keyword>
<dbReference type="EnsemblProtists" id="EKX41521">
    <property type="protein sequence ID" value="EKX41521"/>
    <property type="gene ID" value="GUITHDRAFT_142000"/>
</dbReference>
<organism evidence="3">
    <name type="scientific">Guillardia theta (strain CCMP2712)</name>
    <name type="common">Cryptophyte</name>
    <dbReference type="NCBI Taxonomy" id="905079"/>
    <lineage>
        <taxon>Eukaryota</taxon>
        <taxon>Cryptophyceae</taxon>
        <taxon>Pyrenomonadales</taxon>
        <taxon>Geminigeraceae</taxon>
        <taxon>Guillardia</taxon>
    </lineage>
</organism>
<keyword evidence="2" id="KW-1133">Transmembrane helix</keyword>
<dbReference type="KEGG" id="gtt:GUITHDRAFT_142000"/>
<evidence type="ECO:0000313" key="5">
    <source>
        <dbReference type="Proteomes" id="UP000011087"/>
    </source>
</evidence>
<proteinExistence type="predicted"/>
<keyword evidence="2" id="KW-0472">Membrane</keyword>
<protein>
    <submittedName>
        <fullName evidence="3 4">Uncharacterized protein</fullName>
    </submittedName>
</protein>
<dbReference type="Proteomes" id="UP000011087">
    <property type="component" value="Unassembled WGS sequence"/>
</dbReference>
<dbReference type="RefSeq" id="XP_005828501.1">
    <property type="nucleotide sequence ID" value="XM_005828444.1"/>
</dbReference>
<reference evidence="4" key="3">
    <citation type="submission" date="2015-06" db="UniProtKB">
        <authorList>
            <consortium name="EnsemblProtists"/>
        </authorList>
    </citation>
    <scope>IDENTIFICATION</scope>
</reference>
<dbReference type="EMBL" id="JH993023">
    <property type="protein sequence ID" value="EKX41521.1"/>
    <property type="molecule type" value="Genomic_DNA"/>
</dbReference>
<feature type="compositionally biased region" description="Basic and acidic residues" evidence="1">
    <location>
        <begin position="59"/>
        <end position="101"/>
    </location>
</feature>
<reference evidence="5" key="2">
    <citation type="submission" date="2012-11" db="EMBL/GenBank/DDBJ databases">
        <authorList>
            <person name="Kuo A."/>
            <person name="Curtis B.A."/>
            <person name="Tanifuji G."/>
            <person name="Burki F."/>
            <person name="Gruber A."/>
            <person name="Irimia M."/>
            <person name="Maruyama S."/>
            <person name="Arias M.C."/>
            <person name="Ball S.G."/>
            <person name="Gile G.H."/>
            <person name="Hirakawa Y."/>
            <person name="Hopkins J.F."/>
            <person name="Rensing S.A."/>
            <person name="Schmutz J."/>
            <person name="Symeonidi A."/>
            <person name="Elias M."/>
            <person name="Eveleigh R.J."/>
            <person name="Herman E.K."/>
            <person name="Klute M.J."/>
            <person name="Nakayama T."/>
            <person name="Obornik M."/>
            <person name="Reyes-Prieto A."/>
            <person name="Armbrust E.V."/>
            <person name="Aves S.J."/>
            <person name="Beiko R.G."/>
            <person name="Coutinho P."/>
            <person name="Dacks J.B."/>
            <person name="Durnford D.G."/>
            <person name="Fast N.M."/>
            <person name="Green B.R."/>
            <person name="Grisdale C."/>
            <person name="Hempe F."/>
            <person name="Henrissat B."/>
            <person name="Hoppner M.P."/>
            <person name="Ishida K.-I."/>
            <person name="Kim E."/>
            <person name="Koreny L."/>
            <person name="Kroth P.G."/>
            <person name="Liu Y."/>
            <person name="Malik S.-B."/>
            <person name="Maier U.G."/>
            <person name="McRose D."/>
            <person name="Mock T."/>
            <person name="Neilson J.A."/>
            <person name="Onodera N.T."/>
            <person name="Poole A.M."/>
            <person name="Pritham E.J."/>
            <person name="Richards T.A."/>
            <person name="Rocap G."/>
            <person name="Roy S.W."/>
            <person name="Sarai C."/>
            <person name="Schaack S."/>
            <person name="Shirato S."/>
            <person name="Slamovits C.H."/>
            <person name="Spencer D.F."/>
            <person name="Suzuki S."/>
            <person name="Worden A.Z."/>
            <person name="Zauner S."/>
            <person name="Barry K."/>
            <person name="Bell C."/>
            <person name="Bharti A.K."/>
            <person name="Crow J.A."/>
            <person name="Grimwood J."/>
            <person name="Kramer R."/>
            <person name="Lindquist E."/>
            <person name="Lucas S."/>
            <person name="Salamov A."/>
            <person name="McFadden G.I."/>
            <person name="Lane C.E."/>
            <person name="Keeling P.J."/>
            <person name="Gray M.W."/>
            <person name="Grigoriev I.V."/>
            <person name="Archibald J.M."/>
        </authorList>
    </citation>
    <scope>NUCLEOTIDE SEQUENCE</scope>
    <source>
        <strain evidence="5">CCMP2712</strain>
    </source>
</reference>
<name>L1IZ50_GUITC</name>
<feature type="region of interest" description="Disordered" evidence="1">
    <location>
        <begin position="1"/>
        <end position="101"/>
    </location>
</feature>
<evidence type="ECO:0000313" key="4">
    <source>
        <dbReference type="EnsemblProtists" id="EKX41521"/>
    </source>
</evidence>
<sequence>MEAPQANAVETENSQSEMLATEDDQLSERVSEKDTNAGKQEMQKESLNDEGSTASGWEEAVKESKVESGQEVKAQDELKINVQDHKDPKDDKQPSKSRWSGKDRWQIHDSLLIHKNSLPFRVAVGVTVVATILIIAGGGALSTRPWLAKSGSASSAYFSTGSVSAGVIR</sequence>
<dbReference type="AlphaFoldDB" id="L1IZ50"/>
<accession>L1IZ50</accession>
<keyword evidence="2" id="KW-0812">Transmembrane</keyword>
<dbReference type="PaxDb" id="55529-EKX41521"/>
<feature type="transmembrane region" description="Helical" evidence="2">
    <location>
        <begin position="120"/>
        <end position="141"/>
    </location>
</feature>
<gene>
    <name evidence="3" type="ORF">GUITHDRAFT_142000</name>
</gene>